<evidence type="ECO:0000256" key="6">
    <source>
        <dbReference type="ARBA" id="ARBA00023136"/>
    </source>
</evidence>
<dbReference type="InterPro" id="IPR043130">
    <property type="entry name" value="CDP-OH_PTrfase_TM_dom"/>
</dbReference>
<evidence type="ECO:0000256" key="1">
    <source>
        <dbReference type="ARBA" id="ARBA00004141"/>
    </source>
</evidence>
<dbReference type="Pfam" id="PF01066">
    <property type="entry name" value="CDP-OH_P_transf"/>
    <property type="match status" value="1"/>
</dbReference>
<dbReference type="PANTHER" id="PTHR14269:SF11">
    <property type="entry name" value="CDP-DIACYLGLYCEROL--GLYCEROL-3-PHOSPHATE 3-PHOSPHATIDYLTRANSFERASE"/>
    <property type="match status" value="1"/>
</dbReference>
<keyword evidence="2" id="KW-0444">Lipid biosynthesis</keyword>
<evidence type="ECO:0000256" key="2">
    <source>
        <dbReference type="ARBA" id="ARBA00022516"/>
    </source>
</evidence>
<sequence length="185" mass="20498">MKMQARDIPNLISILRMLITIPVVWMLLLEQYGIALVLFAVAGFSDGLDGFLAKSYGWESRMGGILDPLADKILLVSCFFALGWLELVPYWLVVVVFFRDLLIAAGCTAYHFQVSRLDAVPSLASKLNTLVQIMLVLLVVLDQVFAVLPSGLLVGLIWITFTTTIFSGVGYAWVWSRRVAINSAI</sequence>
<gene>
    <name evidence="10" type="ORF">MNBD_GAMMA26-1545</name>
</gene>
<dbReference type="Gene3D" id="1.20.120.1760">
    <property type="match status" value="1"/>
</dbReference>
<dbReference type="InterPro" id="IPR050324">
    <property type="entry name" value="CDP-alcohol_PTase-I"/>
</dbReference>
<keyword evidence="7" id="KW-0594">Phospholipid biosynthesis</keyword>
<organism evidence="10">
    <name type="scientific">hydrothermal vent metagenome</name>
    <dbReference type="NCBI Taxonomy" id="652676"/>
    <lineage>
        <taxon>unclassified sequences</taxon>
        <taxon>metagenomes</taxon>
        <taxon>ecological metagenomes</taxon>
    </lineage>
</organism>
<keyword evidence="4 9" id="KW-1133">Transmembrane helix</keyword>
<comment type="subcellular location">
    <subcellularLocation>
        <location evidence="1">Membrane</location>
        <topology evidence="1">Multi-pass membrane protein</topology>
    </subcellularLocation>
</comment>
<dbReference type="EC" id="2.7.8.5" evidence="10"/>
<accession>A0A3B1AHM6</accession>
<dbReference type="InterPro" id="IPR000462">
    <property type="entry name" value="CDP-OH_P_trans"/>
</dbReference>
<evidence type="ECO:0000256" key="8">
    <source>
        <dbReference type="ARBA" id="ARBA00023264"/>
    </source>
</evidence>
<dbReference type="AlphaFoldDB" id="A0A3B1AHM6"/>
<keyword evidence="5" id="KW-0443">Lipid metabolism</keyword>
<evidence type="ECO:0000256" key="3">
    <source>
        <dbReference type="ARBA" id="ARBA00022692"/>
    </source>
</evidence>
<evidence type="ECO:0000313" key="10">
    <source>
        <dbReference type="EMBL" id="VAX05419.1"/>
    </source>
</evidence>
<dbReference type="GO" id="GO:0046474">
    <property type="term" value="P:glycerophospholipid biosynthetic process"/>
    <property type="evidence" value="ECO:0007669"/>
    <property type="project" value="TreeGrafter"/>
</dbReference>
<evidence type="ECO:0000256" key="5">
    <source>
        <dbReference type="ARBA" id="ARBA00023098"/>
    </source>
</evidence>
<feature type="transmembrane region" description="Helical" evidence="9">
    <location>
        <begin position="124"/>
        <end position="146"/>
    </location>
</feature>
<keyword evidence="6 9" id="KW-0472">Membrane</keyword>
<evidence type="ECO:0000256" key="4">
    <source>
        <dbReference type="ARBA" id="ARBA00022989"/>
    </source>
</evidence>
<dbReference type="EMBL" id="UOFX01000006">
    <property type="protein sequence ID" value="VAX05419.1"/>
    <property type="molecule type" value="Genomic_DNA"/>
</dbReference>
<dbReference type="PANTHER" id="PTHR14269">
    <property type="entry name" value="CDP-DIACYLGLYCEROL--GLYCEROL-3-PHOSPHATE 3-PHOSPHATIDYLTRANSFERASE-RELATED"/>
    <property type="match status" value="1"/>
</dbReference>
<reference evidence="10" key="1">
    <citation type="submission" date="2018-06" db="EMBL/GenBank/DDBJ databases">
        <authorList>
            <person name="Zhirakovskaya E."/>
        </authorList>
    </citation>
    <scope>NUCLEOTIDE SEQUENCE</scope>
</reference>
<keyword evidence="8" id="KW-1208">Phospholipid metabolism</keyword>
<protein>
    <submittedName>
        <fullName evidence="10">CDP-diacylglycerol--glycerol-3-phosphate 3-phosphatidyltransferase</fullName>
        <ecNumber evidence="10">2.7.8.5</ecNumber>
    </submittedName>
</protein>
<keyword evidence="10" id="KW-0808">Transferase</keyword>
<evidence type="ECO:0000256" key="9">
    <source>
        <dbReference type="SAM" id="Phobius"/>
    </source>
</evidence>
<dbReference type="GO" id="GO:0016020">
    <property type="term" value="C:membrane"/>
    <property type="evidence" value="ECO:0007669"/>
    <property type="project" value="UniProtKB-SubCell"/>
</dbReference>
<name>A0A3B1AHM6_9ZZZZ</name>
<dbReference type="PIRSF" id="PIRSF000847">
    <property type="entry name" value="Phos_ph_gly_syn"/>
    <property type="match status" value="1"/>
</dbReference>
<dbReference type="GO" id="GO:0008444">
    <property type="term" value="F:CDP-diacylglycerol-glycerol-3-phosphate 3-phosphatidyltransferase activity"/>
    <property type="evidence" value="ECO:0007669"/>
    <property type="project" value="UniProtKB-EC"/>
</dbReference>
<evidence type="ECO:0000256" key="7">
    <source>
        <dbReference type="ARBA" id="ARBA00023209"/>
    </source>
</evidence>
<proteinExistence type="predicted"/>
<feature type="transmembrane region" description="Helical" evidence="9">
    <location>
        <begin position="152"/>
        <end position="174"/>
    </location>
</feature>
<keyword evidence="3 9" id="KW-0812">Transmembrane</keyword>
<dbReference type="InterPro" id="IPR004570">
    <property type="entry name" value="Phosphatidylglycerol_P_synth"/>
</dbReference>